<protein>
    <submittedName>
        <fullName evidence="1">Uncharacterized protein</fullName>
    </submittedName>
</protein>
<sequence>MSTLPLKIVGGTVALGSLGTGVYFGGKELLRAPTIKEKLSSENFKFIPSVANSNSQWEAEFKSDEVAIKEKLGSNADATALRQWCESKYGSPSTSVKDLENVKKWCGIRDISSQLVRKNRKLLIGQTGSDVDSKWTKTIEKRKTSNSVRSKLGLEGEWSAAKNDDKDNIKRWCSDKSKEDFLVGEETYKLVEAWCTEQGATIESIQ</sequence>
<dbReference type="RefSeq" id="WP_187150653.1">
    <property type="nucleotide sequence ID" value="NZ_LWUJ01000014.1"/>
</dbReference>
<accession>A0A1A9QCQ9</accession>
<keyword evidence="2" id="KW-1185">Reference proteome</keyword>
<reference evidence="2" key="1">
    <citation type="submission" date="2016-04" db="EMBL/GenBank/DDBJ databases">
        <authorList>
            <person name="Quiroz-Castaneda R.E."/>
            <person name="Martinez-Ocampo F."/>
        </authorList>
    </citation>
    <scope>NUCLEOTIDE SEQUENCE [LARGE SCALE GENOMIC DNA]</scope>
    <source>
        <strain evidence="2">INIFAP01</strain>
    </source>
</reference>
<evidence type="ECO:0000313" key="1">
    <source>
        <dbReference type="EMBL" id="OAL09801.1"/>
    </source>
</evidence>
<name>A0A1A9QCQ9_9MOLU</name>
<dbReference type="EMBL" id="LWUJ01000014">
    <property type="protein sequence ID" value="OAL09801.1"/>
    <property type="molecule type" value="Genomic_DNA"/>
</dbReference>
<dbReference type="Proteomes" id="UP000077623">
    <property type="component" value="Unassembled WGS sequence"/>
</dbReference>
<evidence type="ECO:0000313" key="2">
    <source>
        <dbReference type="Proteomes" id="UP000077623"/>
    </source>
</evidence>
<proteinExistence type="predicted"/>
<gene>
    <name evidence="1" type="ORF">A6V39_05080</name>
</gene>
<dbReference type="AlphaFoldDB" id="A0A1A9QCQ9"/>
<comment type="caution">
    <text evidence="1">The sequence shown here is derived from an EMBL/GenBank/DDBJ whole genome shotgun (WGS) entry which is preliminary data.</text>
</comment>
<organism evidence="1 2">
    <name type="scientific">Candidatus Mycoplasma haematobovis</name>
    <dbReference type="NCBI Taxonomy" id="432608"/>
    <lineage>
        <taxon>Bacteria</taxon>
        <taxon>Bacillati</taxon>
        <taxon>Mycoplasmatota</taxon>
        <taxon>Mollicutes</taxon>
        <taxon>Mycoplasmataceae</taxon>
        <taxon>Mycoplasma</taxon>
    </lineage>
</organism>
<dbReference type="STRING" id="432608.A6V39_05080"/>